<dbReference type="FunFam" id="1.20.1440.180:FF:000002">
    <property type="entry name" value="Serine/threonine-protein kinase/endoribonuclease IRE1"/>
    <property type="match status" value="1"/>
</dbReference>
<keyword evidence="7" id="KW-0479">Metal-binding</keyword>
<dbReference type="InterPro" id="IPR045133">
    <property type="entry name" value="IRE1/2-like"/>
</dbReference>
<dbReference type="Gene3D" id="2.130.10.10">
    <property type="entry name" value="YVTN repeat-like/Quinoprotein amine dehydrogenase"/>
    <property type="match status" value="1"/>
</dbReference>
<keyword evidence="10" id="KW-0418">Kinase</keyword>
<dbReference type="SMART" id="SM00580">
    <property type="entry name" value="PUG"/>
    <property type="match status" value="1"/>
</dbReference>
<feature type="compositionally biased region" description="Low complexity" evidence="19">
    <location>
        <begin position="895"/>
        <end position="910"/>
    </location>
</feature>
<dbReference type="Gene3D" id="3.30.200.20">
    <property type="entry name" value="Phosphorylase Kinase, domain 1"/>
    <property type="match status" value="1"/>
</dbReference>
<evidence type="ECO:0000256" key="6">
    <source>
        <dbReference type="ARBA" id="ARBA00022692"/>
    </source>
</evidence>
<protein>
    <recommendedName>
        <fullName evidence="3">non-specific serine/threonine protein kinase</fullName>
        <ecNumber evidence="3">2.7.11.1</ecNumber>
    </recommendedName>
</protein>
<evidence type="ECO:0000256" key="12">
    <source>
        <dbReference type="ARBA" id="ARBA00022840"/>
    </source>
</evidence>
<dbReference type="GO" id="GO:0070059">
    <property type="term" value="P:intrinsic apoptotic signaling pathway in response to endoplasmic reticulum stress"/>
    <property type="evidence" value="ECO:0007669"/>
    <property type="project" value="TreeGrafter"/>
</dbReference>
<comment type="catalytic activity">
    <reaction evidence="17">
        <text>L-threonyl-[protein] + ATP = O-phospho-L-threonyl-[protein] + ADP + H(+)</text>
        <dbReference type="Rhea" id="RHEA:46608"/>
        <dbReference type="Rhea" id="RHEA-COMP:11060"/>
        <dbReference type="Rhea" id="RHEA-COMP:11605"/>
        <dbReference type="ChEBI" id="CHEBI:15378"/>
        <dbReference type="ChEBI" id="CHEBI:30013"/>
        <dbReference type="ChEBI" id="CHEBI:30616"/>
        <dbReference type="ChEBI" id="CHEBI:61977"/>
        <dbReference type="ChEBI" id="CHEBI:456216"/>
        <dbReference type="EC" id="2.7.11.1"/>
    </reaction>
    <physiologicalReaction direction="left-to-right" evidence="17">
        <dbReference type="Rhea" id="RHEA:46609"/>
    </physiologicalReaction>
</comment>
<dbReference type="PROSITE" id="PS00108">
    <property type="entry name" value="PROTEIN_KINASE_ST"/>
    <property type="match status" value="1"/>
</dbReference>
<dbReference type="PROSITE" id="PS50011">
    <property type="entry name" value="PROTEIN_KINASE_DOM"/>
    <property type="match status" value="1"/>
</dbReference>
<feature type="chain" id="PRO_5043585168" description="non-specific serine/threonine protein kinase" evidence="20">
    <location>
        <begin position="21"/>
        <end position="1134"/>
    </location>
</feature>
<dbReference type="GO" id="GO:0046872">
    <property type="term" value="F:metal ion binding"/>
    <property type="evidence" value="ECO:0007669"/>
    <property type="project" value="UniProtKB-KW"/>
</dbReference>
<feature type="compositionally biased region" description="Pro residues" evidence="19">
    <location>
        <begin position="422"/>
        <end position="431"/>
    </location>
</feature>
<keyword evidence="24" id="KW-1185">Reference proteome</keyword>
<evidence type="ECO:0000256" key="19">
    <source>
        <dbReference type="SAM" id="MobiDB-lite"/>
    </source>
</evidence>
<dbReference type="InterPro" id="IPR010513">
    <property type="entry name" value="KEN_dom"/>
</dbReference>
<feature type="region of interest" description="Disordered" evidence="19">
    <location>
        <begin position="883"/>
        <end position="911"/>
    </location>
</feature>
<dbReference type="GO" id="GO:0004521">
    <property type="term" value="F:RNA endonuclease activity"/>
    <property type="evidence" value="ECO:0007669"/>
    <property type="project" value="InterPro"/>
</dbReference>
<keyword evidence="6" id="KW-0812">Transmembrane</keyword>
<dbReference type="PROSITE" id="PS51392">
    <property type="entry name" value="KEN"/>
    <property type="match status" value="1"/>
</dbReference>
<evidence type="ECO:0000256" key="18">
    <source>
        <dbReference type="ARBA" id="ARBA00048977"/>
    </source>
</evidence>
<evidence type="ECO:0000256" key="11">
    <source>
        <dbReference type="ARBA" id="ARBA00022801"/>
    </source>
</evidence>
<evidence type="ECO:0000256" key="1">
    <source>
        <dbReference type="ARBA" id="ARBA00001946"/>
    </source>
</evidence>
<evidence type="ECO:0000256" key="5">
    <source>
        <dbReference type="ARBA" id="ARBA00022679"/>
    </source>
</evidence>
<evidence type="ECO:0000259" key="21">
    <source>
        <dbReference type="PROSITE" id="PS50011"/>
    </source>
</evidence>
<dbReference type="Gene3D" id="1.20.1440.180">
    <property type="entry name" value="KEN domain"/>
    <property type="match status" value="1"/>
</dbReference>
<dbReference type="InterPro" id="IPR000719">
    <property type="entry name" value="Prot_kinase_dom"/>
</dbReference>
<dbReference type="FunFam" id="1.10.510.10:FF:000572">
    <property type="entry name" value="Serine/threonine-protein kinase/endoribonuclease IRE1"/>
    <property type="match status" value="1"/>
</dbReference>
<dbReference type="EMBL" id="BPWL01000010">
    <property type="protein sequence ID" value="GJJ14756.1"/>
    <property type="molecule type" value="Genomic_DNA"/>
</dbReference>
<sequence>MAQNIQFFLFVILLIACAQAGEHSTSDKISAVSTGIRHKRGDLWEPGYRFIPPKQEHPAFQGLQLLDVVLLASVDGKLHGLNRTTGQPLWSMYNDPDSTAPSTFSSLVRTQHSAHDPEREFFIIEPQSGDIYVLPPMASPSDSLQRLPLTIQQLVELSPFTFPGDDTRVFVGTKETSMVILELETGRVKGTINADKECFWDDQPEAEEEDFDSSAAPKRGLRSPLVHIGRTDYHIRIHSRHHGVIQNLYYSSYGPNNVDRERQSKWDRTPDNLYIQSLPNGQVLAFQTEGPDMAEPIHYDGMPIWGRDFKQPVVAVFDVVLYPTHIDPVPLLQPRPHLEQLFPKHSDAATPRLAHTMPQLTYVGLVEDSLYAMGYQNYPLVVFDQTPPLYIPEGDTVNNPPCNGVECLVGARKTEPELQWYPPPLIDPPAPSEKTPRERPPMKRPVIEVGPPELETQINQSILPINELPTRWEMDIRTWGIVGFTLLLGLIVARLCMNYSGGFIRTHESTITPVKPILSEDRDPIPEQSHVIPTQDISRPITPTENVTPPLVVDVPIPVESSPMNTSPPISDSLEPVVDLDDNDETDKKAPEAGQPRRKGPRRRTRGKKKKNDQGIDIPDVGDAVIADDYVEVPSPNPLQLSPPVPPIEPPPLPPLPQTPLMRSPVPMTPLPDPTIPSSLVVSDTVLGNRFHFHNFFIRPHQTLYIGFGSHGTVVYEGSLQGRAVAVKRLLRDFVTVATREVELLQESDDHPNVIRYFYKESREGFLYIALELCPASLADIIEKPGSHAAIVKAFDPKRALSQVTAGLRHLHTLKIVHRDIKPQNILISRSKNGLHRMLISDFGLCKKLDVDQTSFVPTVHGAMAAGTVGWRAPEILRGDVKLDEPTLDPDDLSSRGSTASGRSSSSTSTKPARLTKSVDIFALGCLFYYTITGGEHPFGDRFEREVNIMKGRMDLKDLDKFGEEGVEAVHLISCMLAQEAKDRPDTTAILIHPFFWTSGRRLNFLQDASDRFEIMCRDPREPALITLETGAYHVVGSDWAARLDKVFVENLGKFRKYDGRSVQDLLRALRNKKHHYQDLPDHVKRHLGPLPEGFLAYFTERFPDLFLHVHGVIERCGLSKESMFRSYFELSET</sequence>
<keyword evidence="5" id="KW-0808">Transferase</keyword>
<dbReference type="SUPFAM" id="SSF50998">
    <property type="entry name" value="Quinoprotein alcohol dehydrogenase-like"/>
    <property type="match status" value="1"/>
</dbReference>
<feature type="region of interest" description="Disordered" evidence="19">
    <location>
        <begin position="422"/>
        <end position="445"/>
    </location>
</feature>
<feature type="domain" description="KEN" evidence="22">
    <location>
        <begin position="999"/>
        <end position="1131"/>
    </location>
</feature>
<keyword evidence="11" id="KW-0378">Hydrolase</keyword>
<comment type="subcellular location">
    <subcellularLocation>
        <location evidence="2">Membrane</location>
        <topology evidence="2">Single-pass type I membrane protein</topology>
    </subcellularLocation>
</comment>
<evidence type="ECO:0000256" key="10">
    <source>
        <dbReference type="ARBA" id="ARBA00022777"/>
    </source>
</evidence>
<dbReference type="GO" id="GO:0005524">
    <property type="term" value="F:ATP binding"/>
    <property type="evidence" value="ECO:0007669"/>
    <property type="project" value="UniProtKB-KW"/>
</dbReference>
<dbReference type="CDD" id="cd10422">
    <property type="entry name" value="RNase_Ire1"/>
    <property type="match status" value="1"/>
</dbReference>
<dbReference type="GO" id="GO:0006397">
    <property type="term" value="P:mRNA processing"/>
    <property type="evidence" value="ECO:0007669"/>
    <property type="project" value="InterPro"/>
</dbReference>
<evidence type="ECO:0000256" key="20">
    <source>
        <dbReference type="SAM" id="SignalP"/>
    </source>
</evidence>
<evidence type="ECO:0000256" key="17">
    <source>
        <dbReference type="ARBA" id="ARBA00048659"/>
    </source>
</evidence>
<dbReference type="PANTHER" id="PTHR13954:SF6">
    <property type="entry name" value="NON-SPECIFIC SERINE_THREONINE PROTEIN KINASE"/>
    <property type="match status" value="1"/>
</dbReference>
<dbReference type="SMART" id="SM00220">
    <property type="entry name" value="S_TKc"/>
    <property type="match status" value="1"/>
</dbReference>
<evidence type="ECO:0000259" key="22">
    <source>
        <dbReference type="PROSITE" id="PS51392"/>
    </source>
</evidence>
<dbReference type="GO" id="GO:1990604">
    <property type="term" value="C:IRE1-TRAF2-ASK1 complex"/>
    <property type="evidence" value="ECO:0007669"/>
    <property type="project" value="TreeGrafter"/>
</dbReference>
<evidence type="ECO:0000313" key="24">
    <source>
        <dbReference type="Proteomes" id="UP001050691"/>
    </source>
</evidence>
<keyword evidence="9" id="KW-0547">Nucleotide-binding</keyword>
<evidence type="ECO:0000256" key="8">
    <source>
        <dbReference type="ARBA" id="ARBA00022729"/>
    </source>
</evidence>
<dbReference type="InterPro" id="IPR011009">
    <property type="entry name" value="Kinase-like_dom_sf"/>
</dbReference>
<dbReference type="InterPro" id="IPR008271">
    <property type="entry name" value="Ser/Thr_kinase_AS"/>
</dbReference>
<evidence type="ECO:0000256" key="14">
    <source>
        <dbReference type="ARBA" id="ARBA00022989"/>
    </source>
</evidence>
<comment type="catalytic activity">
    <reaction evidence="18">
        <text>L-seryl-[protein] + ATP = O-phospho-L-seryl-[protein] + ADP + H(+)</text>
        <dbReference type="Rhea" id="RHEA:17989"/>
        <dbReference type="Rhea" id="RHEA-COMP:9863"/>
        <dbReference type="Rhea" id="RHEA-COMP:11604"/>
        <dbReference type="ChEBI" id="CHEBI:15378"/>
        <dbReference type="ChEBI" id="CHEBI:29999"/>
        <dbReference type="ChEBI" id="CHEBI:30616"/>
        <dbReference type="ChEBI" id="CHEBI:83421"/>
        <dbReference type="ChEBI" id="CHEBI:456216"/>
        <dbReference type="EC" id="2.7.11.1"/>
    </reaction>
    <physiologicalReaction direction="left-to-right" evidence="18">
        <dbReference type="Rhea" id="RHEA:17990"/>
    </physiologicalReaction>
</comment>
<accession>A0AAV5APD8</accession>
<keyword evidence="13" id="KW-0460">Magnesium</keyword>
<dbReference type="Pfam" id="PF00069">
    <property type="entry name" value="Pkinase"/>
    <property type="match status" value="1"/>
</dbReference>
<dbReference type="InterPro" id="IPR038357">
    <property type="entry name" value="KEN_sf"/>
</dbReference>
<dbReference type="SUPFAM" id="SSF56112">
    <property type="entry name" value="Protein kinase-like (PK-like)"/>
    <property type="match status" value="1"/>
</dbReference>
<dbReference type="GO" id="GO:0004674">
    <property type="term" value="F:protein serine/threonine kinase activity"/>
    <property type="evidence" value="ECO:0007669"/>
    <property type="project" value="UniProtKB-KW"/>
</dbReference>
<dbReference type="EC" id="2.7.11.1" evidence="3"/>
<evidence type="ECO:0000256" key="9">
    <source>
        <dbReference type="ARBA" id="ARBA00022741"/>
    </source>
</evidence>
<dbReference type="InterPro" id="IPR011047">
    <property type="entry name" value="Quinoprotein_ADH-like_sf"/>
</dbReference>
<evidence type="ECO:0000256" key="7">
    <source>
        <dbReference type="ARBA" id="ARBA00022723"/>
    </source>
</evidence>
<dbReference type="Gene3D" id="1.10.510.10">
    <property type="entry name" value="Transferase(Phosphotransferase) domain 1"/>
    <property type="match status" value="1"/>
</dbReference>
<dbReference type="AlphaFoldDB" id="A0AAV5APD8"/>
<keyword evidence="16" id="KW-0325">Glycoprotein</keyword>
<keyword evidence="4" id="KW-0723">Serine/threonine-protein kinase</keyword>
<dbReference type="PANTHER" id="PTHR13954">
    <property type="entry name" value="IRE1-RELATED"/>
    <property type="match status" value="1"/>
</dbReference>
<evidence type="ECO:0000256" key="2">
    <source>
        <dbReference type="ARBA" id="ARBA00004479"/>
    </source>
</evidence>
<keyword evidence="14" id="KW-1133">Transmembrane helix</keyword>
<evidence type="ECO:0000256" key="16">
    <source>
        <dbReference type="ARBA" id="ARBA00023180"/>
    </source>
</evidence>
<comment type="caution">
    <text evidence="23">The sequence shown here is derived from an EMBL/GenBank/DDBJ whole genome shotgun (WGS) entry which is preliminary data.</text>
</comment>
<dbReference type="Pfam" id="PF06479">
    <property type="entry name" value="Ribonuc_2-5A"/>
    <property type="match status" value="1"/>
</dbReference>
<reference evidence="23" key="1">
    <citation type="submission" date="2021-10" db="EMBL/GenBank/DDBJ databases">
        <title>De novo Genome Assembly of Clathrus columnatus (Basidiomycota, Fungi) Using Illumina and Nanopore Sequence Data.</title>
        <authorList>
            <person name="Ogiso-Tanaka E."/>
            <person name="Itagaki H."/>
            <person name="Hosoya T."/>
            <person name="Hosaka K."/>
        </authorList>
    </citation>
    <scope>NUCLEOTIDE SEQUENCE</scope>
    <source>
        <strain evidence="23">MO-923</strain>
    </source>
</reference>
<dbReference type="GO" id="GO:0036498">
    <property type="term" value="P:IRE1-mediated unfolded protein response"/>
    <property type="evidence" value="ECO:0007669"/>
    <property type="project" value="TreeGrafter"/>
</dbReference>
<evidence type="ECO:0000256" key="3">
    <source>
        <dbReference type="ARBA" id="ARBA00012513"/>
    </source>
</evidence>
<feature type="domain" description="Protein kinase" evidence="21">
    <location>
        <begin position="700"/>
        <end position="996"/>
    </location>
</feature>
<gene>
    <name evidence="23" type="ORF">Clacol_009024</name>
</gene>
<proteinExistence type="predicted"/>
<evidence type="ECO:0000256" key="15">
    <source>
        <dbReference type="ARBA" id="ARBA00023136"/>
    </source>
</evidence>
<evidence type="ECO:0000256" key="4">
    <source>
        <dbReference type="ARBA" id="ARBA00022527"/>
    </source>
</evidence>
<dbReference type="FunFam" id="3.30.200.20:FF:000077">
    <property type="entry name" value="Putative Serine/threonine-protein kinase/endoribonuclease IRE1"/>
    <property type="match status" value="1"/>
</dbReference>
<dbReference type="Proteomes" id="UP001050691">
    <property type="component" value="Unassembled WGS sequence"/>
</dbReference>
<dbReference type="GO" id="GO:0051082">
    <property type="term" value="F:unfolded protein binding"/>
    <property type="evidence" value="ECO:0007669"/>
    <property type="project" value="TreeGrafter"/>
</dbReference>
<dbReference type="InterPro" id="IPR015943">
    <property type="entry name" value="WD40/YVTN_repeat-like_dom_sf"/>
</dbReference>
<keyword evidence="15" id="KW-0472">Membrane</keyword>
<comment type="cofactor">
    <cofactor evidence="1">
        <name>Mg(2+)</name>
        <dbReference type="ChEBI" id="CHEBI:18420"/>
    </cofactor>
</comment>
<keyword evidence="12" id="KW-0067">ATP-binding</keyword>
<keyword evidence="8 20" id="KW-0732">Signal</keyword>
<evidence type="ECO:0000256" key="13">
    <source>
        <dbReference type="ARBA" id="ARBA00022842"/>
    </source>
</evidence>
<dbReference type="GO" id="GO:0016787">
    <property type="term" value="F:hydrolase activity"/>
    <property type="evidence" value="ECO:0007669"/>
    <property type="project" value="UniProtKB-KW"/>
</dbReference>
<feature type="region of interest" description="Disordered" evidence="19">
    <location>
        <begin position="558"/>
        <end position="622"/>
    </location>
</feature>
<feature type="compositionally biased region" description="Basic residues" evidence="19">
    <location>
        <begin position="596"/>
        <end position="611"/>
    </location>
</feature>
<name>A0AAV5APD8_9AGAM</name>
<organism evidence="23 24">
    <name type="scientific">Clathrus columnatus</name>
    <dbReference type="NCBI Taxonomy" id="1419009"/>
    <lineage>
        <taxon>Eukaryota</taxon>
        <taxon>Fungi</taxon>
        <taxon>Dikarya</taxon>
        <taxon>Basidiomycota</taxon>
        <taxon>Agaricomycotina</taxon>
        <taxon>Agaricomycetes</taxon>
        <taxon>Phallomycetidae</taxon>
        <taxon>Phallales</taxon>
        <taxon>Clathraceae</taxon>
        <taxon>Clathrus</taxon>
    </lineage>
</organism>
<feature type="signal peptide" evidence="20">
    <location>
        <begin position="1"/>
        <end position="20"/>
    </location>
</feature>
<evidence type="ECO:0000313" key="23">
    <source>
        <dbReference type="EMBL" id="GJJ14756.1"/>
    </source>
</evidence>